<keyword evidence="8" id="KW-0206">Cytoskeleton</keyword>
<keyword evidence="4" id="KW-0963">Cytoplasm</keyword>
<evidence type="ECO:0000256" key="7">
    <source>
        <dbReference type="ARBA" id="ARBA00023098"/>
    </source>
</evidence>
<evidence type="ECO:0000313" key="10">
    <source>
        <dbReference type="EMBL" id="SET46585.1"/>
    </source>
</evidence>
<evidence type="ECO:0000256" key="4">
    <source>
        <dbReference type="ARBA" id="ARBA00022490"/>
    </source>
</evidence>
<proteinExistence type="inferred from homology"/>
<dbReference type="Proteomes" id="UP000199181">
    <property type="component" value="Unassembled WGS sequence"/>
</dbReference>
<dbReference type="GO" id="GO:0047617">
    <property type="term" value="F:fatty acyl-CoA hydrolase activity"/>
    <property type="evidence" value="ECO:0007669"/>
    <property type="project" value="InterPro"/>
</dbReference>
<dbReference type="CDD" id="cd03443">
    <property type="entry name" value="PaaI_thioesterase"/>
    <property type="match status" value="1"/>
</dbReference>
<evidence type="ECO:0000256" key="2">
    <source>
        <dbReference type="ARBA" id="ARBA00004514"/>
    </source>
</evidence>
<dbReference type="EMBL" id="FOIJ01000003">
    <property type="protein sequence ID" value="SET46585.1"/>
    <property type="molecule type" value="Genomic_DNA"/>
</dbReference>
<accession>A0A1I0ENL1</accession>
<evidence type="ECO:0000256" key="5">
    <source>
        <dbReference type="ARBA" id="ARBA00022801"/>
    </source>
</evidence>
<gene>
    <name evidence="10" type="ORF">SAMN05443639_10349</name>
</gene>
<dbReference type="GO" id="GO:0005829">
    <property type="term" value="C:cytosol"/>
    <property type="evidence" value="ECO:0007669"/>
    <property type="project" value="UniProtKB-SubCell"/>
</dbReference>
<dbReference type="Pfam" id="PF03061">
    <property type="entry name" value="4HBT"/>
    <property type="match status" value="1"/>
</dbReference>
<comment type="subcellular location">
    <subcellularLocation>
        <location evidence="1">Cytoplasm</location>
        <location evidence="1">Cytoskeleton</location>
        <location evidence="1">Spindle</location>
    </subcellularLocation>
    <subcellularLocation>
        <location evidence="2">Cytoplasm</location>
        <location evidence="2">Cytosol</location>
    </subcellularLocation>
</comment>
<evidence type="ECO:0000256" key="1">
    <source>
        <dbReference type="ARBA" id="ARBA00004186"/>
    </source>
</evidence>
<comment type="similarity">
    <text evidence="3">Belongs to the thioesterase PaaI family.</text>
</comment>
<feature type="domain" description="Thioesterase" evidence="9">
    <location>
        <begin position="76"/>
        <end position="152"/>
    </location>
</feature>
<evidence type="ECO:0000256" key="3">
    <source>
        <dbReference type="ARBA" id="ARBA00008324"/>
    </source>
</evidence>
<sequence>MRPRAAILDPNPCGRESIVRGARLWCGHMNDTLKERLGLLGQHGYDRSLVGMEVLEAEGGRARVRLPVEAPVQNMGGALHGGAVATLVDVVGTLAIMTADRDGRPGVSTDLNVSWLAPAPGGSAVLVEATVLKSGRTLAFVQVDVRRETDGVLVAQGRMTKFLS</sequence>
<keyword evidence="7" id="KW-0443">Lipid metabolism</keyword>
<reference evidence="11" key="1">
    <citation type="submission" date="2016-10" db="EMBL/GenBank/DDBJ databases">
        <authorList>
            <person name="Varghese N."/>
            <person name="Submissions S."/>
        </authorList>
    </citation>
    <scope>NUCLEOTIDE SEQUENCE [LARGE SCALE GENOMIC DNA]</scope>
    <source>
        <strain evidence="11">DSM 16858</strain>
    </source>
</reference>
<evidence type="ECO:0000313" key="11">
    <source>
        <dbReference type="Proteomes" id="UP000199181"/>
    </source>
</evidence>
<dbReference type="InterPro" id="IPR029069">
    <property type="entry name" value="HotDog_dom_sf"/>
</dbReference>
<dbReference type="PANTHER" id="PTHR21660">
    <property type="entry name" value="THIOESTERASE SUPERFAMILY MEMBER-RELATED"/>
    <property type="match status" value="1"/>
</dbReference>
<dbReference type="InterPro" id="IPR006683">
    <property type="entry name" value="Thioestr_dom"/>
</dbReference>
<dbReference type="FunFam" id="3.10.129.10:FF:000021">
    <property type="entry name" value="Acyl-coenzyme A thioesterase 13"/>
    <property type="match status" value="1"/>
</dbReference>
<dbReference type="NCBIfam" id="TIGR00369">
    <property type="entry name" value="unchar_dom_1"/>
    <property type="match status" value="1"/>
</dbReference>
<organism evidence="10 11">
    <name type="scientific">Stigmatella erecta</name>
    <dbReference type="NCBI Taxonomy" id="83460"/>
    <lineage>
        <taxon>Bacteria</taxon>
        <taxon>Pseudomonadati</taxon>
        <taxon>Myxococcota</taxon>
        <taxon>Myxococcia</taxon>
        <taxon>Myxococcales</taxon>
        <taxon>Cystobacterineae</taxon>
        <taxon>Archangiaceae</taxon>
        <taxon>Stigmatella</taxon>
    </lineage>
</organism>
<dbReference type="InterPro" id="IPR003736">
    <property type="entry name" value="PAAI_dom"/>
</dbReference>
<dbReference type="GO" id="GO:0006629">
    <property type="term" value="P:lipid metabolic process"/>
    <property type="evidence" value="ECO:0007669"/>
    <property type="project" value="UniProtKB-KW"/>
</dbReference>
<dbReference type="SUPFAM" id="SSF54637">
    <property type="entry name" value="Thioesterase/thiol ester dehydrase-isomerase"/>
    <property type="match status" value="1"/>
</dbReference>
<dbReference type="Gene3D" id="3.10.129.10">
    <property type="entry name" value="Hotdog Thioesterase"/>
    <property type="match status" value="1"/>
</dbReference>
<dbReference type="PANTHER" id="PTHR21660:SF1">
    <property type="entry name" value="ACYL-COENZYME A THIOESTERASE 13"/>
    <property type="match status" value="1"/>
</dbReference>
<dbReference type="InterPro" id="IPR039298">
    <property type="entry name" value="ACOT13"/>
</dbReference>
<evidence type="ECO:0000256" key="8">
    <source>
        <dbReference type="ARBA" id="ARBA00023212"/>
    </source>
</evidence>
<keyword evidence="11" id="KW-1185">Reference proteome</keyword>
<protein>
    <submittedName>
        <fullName evidence="10">Acyl-coenzyme A thioesterase 13</fullName>
    </submittedName>
</protein>
<evidence type="ECO:0000259" key="9">
    <source>
        <dbReference type="Pfam" id="PF03061"/>
    </source>
</evidence>
<dbReference type="GO" id="GO:0005819">
    <property type="term" value="C:spindle"/>
    <property type="evidence" value="ECO:0007669"/>
    <property type="project" value="UniProtKB-SubCell"/>
</dbReference>
<keyword evidence="6" id="KW-0007">Acetylation</keyword>
<evidence type="ECO:0000256" key="6">
    <source>
        <dbReference type="ARBA" id="ARBA00022990"/>
    </source>
</evidence>
<name>A0A1I0ENL1_9BACT</name>
<keyword evidence="5" id="KW-0378">Hydrolase</keyword>
<dbReference type="AlphaFoldDB" id="A0A1I0ENL1"/>